<dbReference type="EMBL" id="JACWMX010000008">
    <property type="protein sequence ID" value="MBD1394962.1"/>
    <property type="molecule type" value="Genomic_DNA"/>
</dbReference>
<dbReference type="Proteomes" id="UP000619078">
    <property type="component" value="Unassembled WGS sequence"/>
</dbReference>
<dbReference type="RefSeq" id="WP_191165105.1">
    <property type="nucleotide sequence ID" value="NZ_JACWMX010000008.1"/>
</dbReference>
<dbReference type="AlphaFoldDB" id="A0A926S3I3"/>
<dbReference type="Gene3D" id="2.160.20.120">
    <property type="match status" value="1"/>
</dbReference>
<dbReference type="Pfam" id="PF10988">
    <property type="entry name" value="DUF2807"/>
    <property type="match status" value="1"/>
</dbReference>
<comment type="caution">
    <text evidence="3">The sequence shown here is derived from an EMBL/GenBank/DDBJ whole genome shotgun (WGS) entry which is preliminary data.</text>
</comment>
<name>A0A926S3I3_9SPHI</name>
<protein>
    <submittedName>
        <fullName evidence="3">DUF2807 domain-containing protein</fullName>
    </submittedName>
</protein>
<keyword evidence="4" id="KW-1185">Reference proteome</keyword>
<feature type="chain" id="PRO_5036697593" evidence="1">
    <location>
        <begin position="25"/>
        <end position="203"/>
    </location>
</feature>
<evidence type="ECO:0000259" key="2">
    <source>
        <dbReference type="Pfam" id="PF10988"/>
    </source>
</evidence>
<evidence type="ECO:0000313" key="3">
    <source>
        <dbReference type="EMBL" id="MBD1394962.1"/>
    </source>
</evidence>
<gene>
    <name evidence="3" type="ORF">IDJ76_17785</name>
</gene>
<feature type="signal peptide" evidence="1">
    <location>
        <begin position="1"/>
        <end position="24"/>
    </location>
</feature>
<accession>A0A926S3I3</accession>
<feature type="domain" description="Putative auto-transporter adhesin head GIN" evidence="2">
    <location>
        <begin position="46"/>
        <end position="188"/>
    </location>
</feature>
<sequence>MKTQFLTIATIFTLALGTVTSSFAADKKNTADDNNSTILTNVSKINKIEIHGNVELFVSDGTADQVKVYNKYYEQSALVQSQNGVLRISSYADQKLVVWVTANDLNAITAYDNAEVKSFGNLSKINLDVILNNNASAKLNLDAYKASITVNDRAKADLTGNVTDYTMVKEQSATVNHSTLVAENVSTKTNPIAVQPKTELANL</sequence>
<keyword evidence="1" id="KW-0732">Signal</keyword>
<reference evidence="3" key="1">
    <citation type="submission" date="2020-09" db="EMBL/GenBank/DDBJ databases">
        <title>Novel species of Mucilaginibacter isolated from a glacier on the Tibetan Plateau.</title>
        <authorList>
            <person name="Liu Q."/>
            <person name="Xin Y.-H."/>
        </authorList>
    </citation>
    <scope>NUCLEOTIDE SEQUENCE</scope>
    <source>
        <strain evidence="3">ZB1P21</strain>
    </source>
</reference>
<organism evidence="3 4">
    <name type="scientific">Mucilaginibacter glaciei</name>
    <dbReference type="NCBI Taxonomy" id="2772109"/>
    <lineage>
        <taxon>Bacteria</taxon>
        <taxon>Pseudomonadati</taxon>
        <taxon>Bacteroidota</taxon>
        <taxon>Sphingobacteriia</taxon>
        <taxon>Sphingobacteriales</taxon>
        <taxon>Sphingobacteriaceae</taxon>
        <taxon>Mucilaginibacter</taxon>
    </lineage>
</organism>
<evidence type="ECO:0000256" key="1">
    <source>
        <dbReference type="SAM" id="SignalP"/>
    </source>
</evidence>
<dbReference type="InterPro" id="IPR021255">
    <property type="entry name" value="DUF2807"/>
</dbReference>
<proteinExistence type="predicted"/>
<evidence type="ECO:0000313" key="4">
    <source>
        <dbReference type="Proteomes" id="UP000619078"/>
    </source>
</evidence>